<sequence length="105" mass="12308">MRHFLLAVILSALLISEVTETFAGADDRFRGLSSFYPVQSNRGYYNRYSKYKYRYNRPKTRCRGANEVCALNSNTPSSRCCDGFNCRCFFWFSNYCRCSVKLFVK</sequence>
<name>A0A1S3H063_LINAN</name>
<evidence type="ECO:0000313" key="2">
    <source>
        <dbReference type="Proteomes" id="UP000085678"/>
    </source>
</evidence>
<protein>
    <submittedName>
        <fullName evidence="3">Uncharacterized protein LOC106150912 isoform X2</fullName>
    </submittedName>
</protein>
<feature type="signal peptide" evidence="1">
    <location>
        <begin position="1"/>
        <end position="23"/>
    </location>
</feature>
<dbReference type="Proteomes" id="UP000085678">
    <property type="component" value="Unplaced"/>
</dbReference>
<gene>
    <name evidence="3" type="primary">LOC106150912</name>
</gene>
<proteinExistence type="predicted"/>
<feature type="chain" id="PRO_5010317265" evidence="1">
    <location>
        <begin position="24"/>
        <end position="105"/>
    </location>
</feature>
<dbReference type="RefSeq" id="XP_013379393.1">
    <property type="nucleotide sequence ID" value="XM_013523939.1"/>
</dbReference>
<evidence type="ECO:0000256" key="1">
    <source>
        <dbReference type="SAM" id="SignalP"/>
    </source>
</evidence>
<dbReference type="AlphaFoldDB" id="A0A1S3H063"/>
<dbReference type="GeneID" id="106150912"/>
<evidence type="ECO:0000313" key="3">
    <source>
        <dbReference type="RefSeq" id="XP_013379393.1"/>
    </source>
</evidence>
<reference evidence="3" key="1">
    <citation type="submission" date="2025-08" db="UniProtKB">
        <authorList>
            <consortium name="RefSeq"/>
        </authorList>
    </citation>
    <scope>IDENTIFICATION</scope>
    <source>
        <tissue evidence="3">Gonads</tissue>
    </source>
</reference>
<accession>A0A1S3H063</accession>
<keyword evidence="2" id="KW-1185">Reference proteome</keyword>
<keyword evidence="1" id="KW-0732">Signal</keyword>
<organism evidence="2 3">
    <name type="scientific">Lingula anatina</name>
    <name type="common">Brachiopod</name>
    <name type="synonym">Lingula unguis</name>
    <dbReference type="NCBI Taxonomy" id="7574"/>
    <lineage>
        <taxon>Eukaryota</taxon>
        <taxon>Metazoa</taxon>
        <taxon>Spiralia</taxon>
        <taxon>Lophotrochozoa</taxon>
        <taxon>Brachiopoda</taxon>
        <taxon>Linguliformea</taxon>
        <taxon>Lingulata</taxon>
        <taxon>Lingulida</taxon>
        <taxon>Linguloidea</taxon>
        <taxon>Lingulidae</taxon>
        <taxon>Lingula</taxon>
    </lineage>
</organism>